<organism evidence="6 7">
    <name type="scientific">Phytohabitans aurantiacus</name>
    <dbReference type="NCBI Taxonomy" id="3016789"/>
    <lineage>
        <taxon>Bacteria</taxon>
        <taxon>Bacillati</taxon>
        <taxon>Actinomycetota</taxon>
        <taxon>Actinomycetes</taxon>
        <taxon>Micromonosporales</taxon>
        <taxon>Micromonosporaceae</taxon>
    </lineage>
</organism>
<dbReference type="PANTHER" id="PTHR33154:SF33">
    <property type="entry name" value="TRANSCRIPTIONAL REPRESSOR SDPR"/>
    <property type="match status" value="1"/>
</dbReference>
<dbReference type="SUPFAM" id="SSF55961">
    <property type="entry name" value="Bet v1-like"/>
    <property type="match status" value="1"/>
</dbReference>
<feature type="domain" description="HTH arsR-type" evidence="5">
    <location>
        <begin position="1"/>
        <end position="87"/>
    </location>
</feature>
<dbReference type="InterPro" id="IPR036388">
    <property type="entry name" value="WH-like_DNA-bd_sf"/>
</dbReference>
<dbReference type="Gene3D" id="3.30.530.20">
    <property type="match status" value="1"/>
</dbReference>
<accession>A0ABQ5R7M1</accession>
<dbReference type="RefSeq" id="WP_281904452.1">
    <property type="nucleotide sequence ID" value="NZ_BSDI01000069.1"/>
</dbReference>
<reference evidence="6" key="1">
    <citation type="submission" date="2022-12" db="EMBL/GenBank/DDBJ databases">
        <title>New Phytohabitans aurantiacus sp. RD004123 nov., an actinomycete isolated from soil.</title>
        <authorList>
            <person name="Triningsih D.W."/>
            <person name="Harunari E."/>
            <person name="Igarashi Y."/>
        </authorList>
    </citation>
    <scope>NUCLEOTIDE SEQUENCE</scope>
    <source>
        <strain evidence="6">RD004123</strain>
    </source>
</reference>
<evidence type="ECO:0000313" key="6">
    <source>
        <dbReference type="EMBL" id="GLI02761.1"/>
    </source>
</evidence>
<dbReference type="PANTHER" id="PTHR33154">
    <property type="entry name" value="TRANSCRIPTIONAL REGULATOR, ARSR FAMILY"/>
    <property type="match status" value="1"/>
</dbReference>
<dbReference type="CDD" id="cd00090">
    <property type="entry name" value="HTH_ARSR"/>
    <property type="match status" value="1"/>
</dbReference>
<keyword evidence="7" id="KW-1185">Reference proteome</keyword>
<evidence type="ECO:0000259" key="5">
    <source>
        <dbReference type="PROSITE" id="PS50987"/>
    </source>
</evidence>
<dbReference type="Pfam" id="PF12840">
    <property type="entry name" value="HTH_20"/>
    <property type="match status" value="1"/>
</dbReference>
<proteinExistence type="inferred from homology"/>
<dbReference type="InterPro" id="IPR023393">
    <property type="entry name" value="START-like_dom_sf"/>
</dbReference>
<dbReference type="PROSITE" id="PS50987">
    <property type="entry name" value="HTH_ARSR_2"/>
    <property type="match status" value="1"/>
</dbReference>
<evidence type="ECO:0000256" key="4">
    <source>
        <dbReference type="ARBA" id="ARBA00023163"/>
    </source>
</evidence>
<dbReference type="SUPFAM" id="SSF46785">
    <property type="entry name" value="Winged helix' DNA-binding domain"/>
    <property type="match status" value="1"/>
</dbReference>
<gene>
    <name evidence="6" type="ORF">Pa4123_80390</name>
</gene>
<dbReference type="SMART" id="SM00418">
    <property type="entry name" value="HTH_ARSR"/>
    <property type="match status" value="1"/>
</dbReference>
<name>A0ABQ5R7M1_9ACTN</name>
<sequence length="248" mass="27311">MDGLATLADATRRAIFEHLVRRGPLAVGEIAGAFPVSRPAVSQHLKALVDAGLVTASSAGTRRVYSVNPEGVSALHRWIDARWQQVIDTFERAARTEGAVMSVSAIPAVRKTRTVPLGVEAAFDLFTARVGEWWPTATHSIHEEDVKEVRLEGRVGGRMVEVTTDGREYSWADVLAWNPPQRFVLSWHPNLEPEAASRLEVTFRAVEGGTEVVLVHSGWEEFGERGVVLRDNYEGGWESVLSRYTAAV</sequence>
<dbReference type="InterPro" id="IPR001845">
    <property type="entry name" value="HTH_ArsR_DNA-bd_dom"/>
</dbReference>
<protein>
    <recommendedName>
        <fullName evidence="5">HTH arsR-type domain-containing protein</fullName>
    </recommendedName>
</protein>
<dbReference type="Proteomes" id="UP001144280">
    <property type="component" value="Unassembled WGS sequence"/>
</dbReference>
<evidence type="ECO:0000256" key="1">
    <source>
        <dbReference type="ARBA" id="ARBA00006817"/>
    </source>
</evidence>
<comment type="similarity">
    <text evidence="1">Belongs to the AHA1 family.</text>
</comment>
<comment type="caution">
    <text evidence="6">The sequence shown here is derived from an EMBL/GenBank/DDBJ whole genome shotgun (WGS) entry which is preliminary data.</text>
</comment>
<evidence type="ECO:0000256" key="3">
    <source>
        <dbReference type="ARBA" id="ARBA00023125"/>
    </source>
</evidence>
<dbReference type="Pfam" id="PF08327">
    <property type="entry name" value="AHSA1"/>
    <property type="match status" value="1"/>
</dbReference>
<dbReference type="InterPro" id="IPR011991">
    <property type="entry name" value="ArsR-like_HTH"/>
</dbReference>
<keyword evidence="4" id="KW-0804">Transcription</keyword>
<dbReference type="NCBIfam" id="NF033788">
    <property type="entry name" value="HTH_metalloreg"/>
    <property type="match status" value="1"/>
</dbReference>
<evidence type="ECO:0000256" key="2">
    <source>
        <dbReference type="ARBA" id="ARBA00023015"/>
    </source>
</evidence>
<dbReference type="InterPro" id="IPR013538">
    <property type="entry name" value="ASHA1/2-like_C"/>
</dbReference>
<keyword evidence="3" id="KW-0238">DNA-binding</keyword>
<evidence type="ECO:0000313" key="7">
    <source>
        <dbReference type="Proteomes" id="UP001144280"/>
    </source>
</evidence>
<dbReference type="Gene3D" id="1.10.10.10">
    <property type="entry name" value="Winged helix-like DNA-binding domain superfamily/Winged helix DNA-binding domain"/>
    <property type="match status" value="1"/>
</dbReference>
<dbReference type="InterPro" id="IPR051081">
    <property type="entry name" value="HTH_MetalResp_TranReg"/>
</dbReference>
<dbReference type="PRINTS" id="PR00778">
    <property type="entry name" value="HTHARSR"/>
</dbReference>
<dbReference type="EMBL" id="BSDI01000069">
    <property type="protein sequence ID" value="GLI02761.1"/>
    <property type="molecule type" value="Genomic_DNA"/>
</dbReference>
<dbReference type="InterPro" id="IPR036390">
    <property type="entry name" value="WH_DNA-bd_sf"/>
</dbReference>
<keyword evidence="2" id="KW-0805">Transcription regulation</keyword>